<keyword evidence="2" id="KW-1185">Reference proteome</keyword>
<reference evidence="1" key="1">
    <citation type="submission" date="2023-04" db="EMBL/GenBank/DDBJ databases">
        <title>A chromosome-level genome assembly of the parasitoid wasp Eretmocerus hayati.</title>
        <authorList>
            <person name="Zhong Y."/>
            <person name="Liu S."/>
            <person name="Liu Y."/>
        </authorList>
    </citation>
    <scope>NUCLEOTIDE SEQUENCE</scope>
    <source>
        <strain evidence="1">ZJU_SS_LIU_2023</strain>
    </source>
</reference>
<proteinExistence type="predicted"/>
<evidence type="ECO:0000313" key="2">
    <source>
        <dbReference type="Proteomes" id="UP001239111"/>
    </source>
</evidence>
<dbReference type="Proteomes" id="UP001239111">
    <property type="component" value="Chromosome 3"/>
</dbReference>
<evidence type="ECO:0000313" key="1">
    <source>
        <dbReference type="EMBL" id="KAJ8671059.1"/>
    </source>
</evidence>
<protein>
    <submittedName>
        <fullName evidence="1">Uncharacterized protein</fullName>
    </submittedName>
</protein>
<organism evidence="1 2">
    <name type="scientific">Eretmocerus hayati</name>
    <dbReference type="NCBI Taxonomy" id="131215"/>
    <lineage>
        <taxon>Eukaryota</taxon>
        <taxon>Metazoa</taxon>
        <taxon>Ecdysozoa</taxon>
        <taxon>Arthropoda</taxon>
        <taxon>Hexapoda</taxon>
        <taxon>Insecta</taxon>
        <taxon>Pterygota</taxon>
        <taxon>Neoptera</taxon>
        <taxon>Endopterygota</taxon>
        <taxon>Hymenoptera</taxon>
        <taxon>Apocrita</taxon>
        <taxon>Proctotrupomorpha</taxon>
        <taxon>Chalcidoidea</taxon>
        <taxon>Aphelinidae</taxon>
        <taxon>Aphelininae</taxon>
        <taxon>Eretmocerus</taxon>
    </lineage>
</organism>
<gene>
    <name evidence="1" type="ORF">QAD02_002318</name>
</gene>
<dbReference type="EMBL" id="CM056743">
    <property type="protein sequence ID" value="KAJ8671059.1"/>
    <property type="molecule type" value="Genomic_DNA"/>
</dbReference>
<accession>A0ACC2NL66</accession>
<sequence length="194" mass="22180">MAFRNLLTCFIYEGRFPLQNMSRIDGDQNVHECEIAINRREGFDRPALGITSLTRLCFVRNRCILQEIRTVQENPLCVRLNVLARKRTSSCFICDARDNIHRISVEYGSILKPLSDGIGSINQPCIILGPYLTSFLEGLRTVSRKREAFHDPLNLDDNEFVCSNSLKKTSSKTSLRFVIPFLVKEVIVISRDLI</sequence>
<comment type="caution">
    <text evidence="1">The sequence shown here is derived from an EMBL/GenBank/DDBJ whole genome shotgun (WGS) entry which is preliminary data.</text>
</comment>
<name>A0ACC2NL66_9HYME</name>